<gene>
    <name evidence="1" type="ORF">HMPREF0216_01758</name>
</gene>
<dbReference type="AlphaFoldDB" id="L1QF14"/>
<keyword evidence="2" id="KW-1185">Reference proteome</keyword>
<protein>
    <recommendedName>
        <fullName evidence="3">DUF5659 domain-containing protein</fullName>
    </recommendedName>
</protein>
<organism evidence="1 2">
    <name type="scientific">Clostridium celatum DSM 1785</name>
    <dbReference type="NCBI Taxonomy" id="545697"/>
    <lineage>
        <taxon>Bacteria</taxon>
        <taxon>Bacillati</taxon>
        <taxon>Bacillota</taxon>
        <taxon>Clostridia</taxon>
        <taxon>Eubacteriales</taxon>
        <taxon>Clostridiaceae</taxon>
        <taxon>Clostridium</taxon>
    </lineage>
</organism>
<comment type="caution">
    <text evidence="1">The sequence shown here is derived from an EMBL/GenBank/DDBJ whole genome shotgun (WGS) entry which is preliminary data.</text>
</comment>
<dbReference type="STRING" id="545697.HMPREF0216_01758"/>
<evidence type="ECO:0000313" key="1">
    <source>
        <dbReference type="EMBL" id="EKY26573.1"/>
    </source>
</evidence>
<name>L1QF14_9CLOT</name>
<dbReference type="PATRIC" id="fig|545697.3.peg.1729"/>
<dbReference type="EMBL" id="AMEZ01000053">
    <property type="protein sequence ID" value="EKY26573.1"/>
    <property type="molecule type" value="Genomic_DNA"/>
</dbReference>
<dbReference type="HOGENOM" id="CLU_2804824_0_0_9"/>
<dbReference type="OrthoDB" id="1931167at2"/>
<sequence length="67" mass="7997">MKNTSKYYIIKNKDIATTIEVLTGQHPFMYPNKFEEGSFVYSFVNDEKFREIYDLVMDLLHKNANKK</sequence>
<accession>L1QF14</accession>
<evidence type="ECO:0000313" key="2">
    <source>
        <dbReference type="Proteomes" id="UP000010420"/>
    </source>
</evidence>
<evidence type="ECO:0008006" key="3">
    <source>
        <dbReference type="Google" id="ProtNLM"/>
    </source>
</evidence>
<proteinExistence type="predicted"/>
<reference evidence="1 2" key="1">
    <citation type="submission" date="2012-05" db="EMBL/GenBank/DDBJ databases">
        <authorList>
            <person name="Weinstock G."/>
            <person name="Sodergren E."/>
            <person name="Lobos E.A."/>
            <person name="Fulton L."/>
            <person name="Fulton R."/>
            <person name="Courtney L."/>
            <person name="Fronick C."/>
            <person name="O'Laughlin M."/>
            <person name="Godfrey J."/>
            <person name="Wilson R.M."/>
            <person name="Miner T."/>
            <person name="Farmer C."/>
            <person name="Delehaunty K."/>
            <person name="Cordes M."/>
            <person name="Minx P."/>
            <person name="Tomlinson C."/>
            <person name="Chen J."/>
            <person name="Wollam A."/>
            <person name="Pepin K.H."/>
            <person name="Bhonagiri V."/>
            <person name="Zhang X."/>
            <person name="Suruliraj S."/>
            <person name="Warren W."/>
            <person name="Mitreva M."/>
            <person name="Mardis E.R."/>
            <person name="Wilson R.K."/>
        </authorList>
    </citation>
    <scope>NUCLEOTIDE SEQUENCE [LARGE SCALE GENOMIC DNA]</scope>
    <source>
        <strain evidence="1 2">DSM 1785</strain>
    </source>
</reference>
<dbReference type="Proteomes" id="UP000010420">
    <property type="component" value="Unassembled WGS sequence"/>
</dbReference>
<dbReference type="RefSeq" id="WP_005213395.1">
    <property type="nucleotide sequence ID" value="NZ_KB291645.1"/>
</dbReference>